<comment type="cofactor">
    <cofactor evidence="4">
        <name>Mg(2+)</name>
        <dbReference type="ChEBI" id="CHEBI:18420"/>
    </cofactor>
</comment>
<feature type="domain" description="Tryptophan synthase beta chain-like PALP" evidence="8">
    <location>
        <begin position="54"/>
        <end position="345"/>
    </location>
</feature>
<dbReference type="InterPro" id="IPR036052">
    <property type="entry name" value="TrpB-like_PALP_sf"/>
</dbReference>
<sequence>MAGLSTCPPLTRDSVIQARQLIRSHVHLTPVLTNKTLSRMASTPRDSAAIGSGRTPARPILRLWFKCENMQRTGAFKARGAFHAIKRLQQEPGWLESGGKGKGVVGYSAGNHAQALALAAAEDGITSRIVMPTTTRPNKIAATKGYGAIVVFSGPGFAGREAVAAEIVAETGARLVPPHDHPDVILGQATAGLEFQEQVLEQQQQQQQNAIEEGGGRRRRRRKGLDAIIAPCSGGGLLSGTALSCEGTGIRVFGAEPEFEGADDGRRGFYSGARIVAHTKTPDTVADGLAGAVSATPWGLIYDRGLVSGMYAVTEEEILAATRLLLERLKMWVEPSAAVPLAVALYNEEFRGMAEREGDRREYTVEKTGIMGKDGHHDAGLLANPGYKMMFSFLSYFHGPE</sequence>
<dbReference type="InterPro" id="IPR000634">
    <property type="entry name" value="Ser/Thr_deHydtase_PyrdxlP-BS"/>
</dbReference>
<evidence type="ECO:0000256" key="2">
    <source>
        <dbReference type="ARBA" id="ARBA00001933"/>
    </source>
</evidence>
<evidence type="ECO:0000256" key="1">
    <source>
        <dbReference type="ARBA" id="ARBA00001913"/>
    </source>
</evidence>
<evidence type="ECO:0000256" key="3">
    <source>
        <dbReference type="ARBA" id="ARBA00001936"/>
    </source>
</evidence>
<dbReference type="Proteomes" id="UP001241169">
    <property type="component" value="Unassembled WGS sequence"/>
</dbReference>
<name>A0ABQ9SR14_9PEZI</name>
<dbReference type="InterPro" id="IPR001926">
    <property type="entry name" value="TrpB-like_PALP"/>
</dbReference>
<protein>
    <submittedName>
        <fullName evidence="9">Threonine dehydratase</fullName>
    </submittedName>
</protein>
<dbReference type="SUPFAM" id="SSF53686">
    <property type="entry name" value="Tryptophan synthase beta subunit-like PLP-dependent enzymes"/>
    <property type="match status" value="1"/>
</dbReference>
<dbReference type="Gene3D" id="3.40.50.1100">
    <property type="match status" value="2"/>
</dbReference>
<evidence type="ECO:0000256" key="5">
    <source>
        <dbReference type="ARBA" id="ARBA00010869"/>
    </source>
</evidence>
<comment type="cofactor">
    <cofactor evidence="2">
        <name>pyridoxal 5'-phosphate</name>
        <dbReference type="ChEBI" id="CHEBI:597326"/>
    </cofactor>
</comment>
<dbReference type="PROSITE" id="PS00165">
    <property type="entry name" value="DEHYDRATASE_SER_THR"/>
    <property type="match status" value="1"/>
</dbReference>
<comment type="cofactor">
    <cofactor evidence="3">
        <name>Mn(2+)</name>
        <dbReference type="ChEBI" id="CHEBI:29035"/>
    </cofactor>
</comment>
<evidence type="ECO:0000259" key="8">
    <source>
        <dbReference type="Pfam" id="PF00291"/>
    </source>
</evidence>
<comment type="caution">
    <text evidence="9">The sequence shown here is derived from an EMBL/GenBank/DDBJ whole genome shotgun (WGS) entry which is preliminary data.</text>
</comment>
<dbReference type="Pfam" id="PF00291">
    <property type="entry name" value="PALP"/>
    <property type="match status" value="1"/>
</dbReference>
<comment type="cofactor">
    <cofactor evidence="1">
        <name>Ca(2+)</name>
        <dbReference type="ChEBI" id="CHEBI:29108"/>
    </cofactor>
</comment>
<proteinExistence type="inferred from homology"/>
<organism evidence="9 10">
    <name type="scientific">Colletotrichum paranaense</name>
    <dbReference type="NCBI Taxonomy" id="1914294"/>
    <lineage>
        <taxon>Eukaryota</taxon>
        <taxon>Fungi</taxon>
        <taxon>Dikarya</taxon>
        <taxon>Ascomycota</taxon>
        <taxon>Pezizomycotina</taxon>
        <taxon>Sordariomycetes</taxon>
        <taxon>Hypocreomycetidae</taxon>
        <taxon>Glomerellales</taxon>
        <taxon>Glomerellaceae</taxon>
        <taxon>Colletotrichum</taxon>
        <taxon>Colletotrichum acutatum species complex</taxon>
    </lineage>
</organism>
<evidence type="ECO:0000313" key="10">
    <source>
        <dbReference type="Proteomes" id="UP001241169"/>
    </source>
</evidence>
<reference evidence="9 10" key="1">
    <citation type="submission" date="2016-10" db="EMBL/GenBank/DDBJ databases">
        <title>The genome sequence of Colletotrichum fioriniae PJ7.</title>
        <authorList>
            <person name="Baroncelli R."/>
        </authorList>
    </citation>
    <scope>NUCLEOTIDE SEQUENCE [LARGE SCALE GENOMIC DNA]</scope>
    <source>
        <strain evidence="9 10">IMI 384185</strain>
    </source>
</reference>
<comment type="similarity">
    <text evidence="5">Belongs to the serine/threonine dehydratase family.</text>
</comment>
<dbReference type="PANTHER" id="PTHR43050">
    <property type="entry name" value="SERINE / THREONINE RACEMASE FAMILY MEMBER"/>
    <property type="match status" value="1"/>
</dbReference>
<keyword evidence="6" id="KW-0460">Magnesium</keyword>
<evidence type="ECO:0000256" key="7">
    <source>
        <dbReference type="ARBA" id="ARBA00022898"/>
    </source>
</evidence>
<accession>A0ABQ9SR14</accession>
<evidence type="ECO:0000256" key="6">
    <source>
        <dbReference type="ARBA" id="ARBA00022842"/>
    </source>
</evidence>
<keyword evidence="10" id="KW-1185">Reference proteome</keyword>
<dbReference type="GeneID" id="85373478"/>
<evidence type="ECO:0000313" key="9">
    <source>
        <dbReference type="EMBL" id="KAK1541913.1"/>
    </source>
</evidence>
<evidence type="ECO:0000256" key="4">
    <source>
        <dbReference type="ARBA" id="ARBA00001946"/>
    </source>
</evidence>
<dbReference type="PANTHER" id="PTHR43050:SF1">
    <property type="entry name" value="SERINE RACEMASE"/>
    <property type="match status" value="1"/>
</dbReference>
<dbReference type="EMBL" id="MOPA01000004">
    <property type="protein sequence ID" value="KAK1541913.1"/>
    <property type="molecule type" value="Genomic_DNA"/>
</dbReference>
<keyword evidence="7" id="KW-0663">Pyridoxal phosphate</keyword>
<gene>
    <name evidence="9" type="ORF">CPAR01_05300</name>
</gene>
<dbReference type="RefSeq" id="XP_060351045.1">
    <property type="nucleotide sequence ID" value="XM_060489579.1"/>
</dbReference>